<proteinExistence type="predicted"/>
<dbReference type="EMBL" id="CP001802">
    <property type="protein sequence ID" value="ACY22622.1"/>
    <property type="molecule type" value="Genomic_DNA"/>
</dbReference>
<dbReference type="Proteomes" id="UP000001219">
    <property type="component" value="Chromosome"/>
</dbReference>
<dbReference type="KEGG" id="gbr:Gbro_3427"/>
<reference evidence="3" key="1">
    <citation type="submission" date="2009-10" db="EMBL/GenBank/DDBJ databases">
        <title>The complete chromosome of Gordonia bronchialis DSM 43247.</title>
        <authorList>
            <consortium name="US DOE Joint Genome Institute (JGI-PGF)"/>
            <person name="Lucas S."/>
            <person name="Copeland A."/>
            <person name="Lapidus A."/>
            <person name="Glavina del Rio T."/>
            <person name="Dalin E."/>
            <person name="Tice H."/>
            <person name="Bruce D."/>
            <person name="Goodwin L."/>
            <person name="Pitluck S."/>
            <person name="Kyrpides N."/>
            <person name="Mavromatis K."/>
            <person name="Ivanova N."/>
            <person name="Ovchinnikova G."/>
            <person name="Saunders E."/>
            <person name="Brettin T."/>
            <person name="Detter J.C."/>
            <person name="Han C."/>
            <person name="Larimer F."/>
            <person name="Land M."/>
            <person name="Hauser L."/>
            <person name="Markowitz V."/>
            <person name="Cheng J.-F."/>
            <person name="Hugenholtz P."/>
            <person name="Woyke T."/>
            <person name="Wu D."/>
            <person name="Jando M."/>
            <person name="Schneider S."/>
            <person name="Goeker M."/>
            <person name="Klenk H.-P."/>
            <person name="Eisen J.A."/>
        </authorList>
    </citation>
    <scope>NUCLEOTIDE SEQUENCE [LARGE SCALE GENOMIC DNA]</scope>
    <source>
        <strain evidence="3">ATCC 25592 / DSM 43247 / BCRC 13721 / JCM 3198 / KCTC 3076 / NBRC 16047 / NCTC 10667</strain>
    </source>
</reference>
<evidence type="ECO:0000256" key="1">
    <source>
        <dbReference type="SAM" id="MobiDB-lite"/>
    </source>
</evidence>
<keyword evidence="3" id="KW-1185">Reference proteome</keyword>
<dbReference type="HOGENOM" id="CLU_2699510_0_0_11"/>
<evidence type="ECO:0000313" key="2">
    <source>
        <dbReference type="EMBL" id="ACY22622.1"/>
    </source>
</evidence>
<organism evidence="2 3">
    <name type="scientific">Gordonia bronchialis (strain ATCC 25592 / DSM 43247 / BCRC 13721 / JCM 3198 / KCTC 3076 / NBRC 16047 / NCTC 10667)</name>
    <name type="common">Rhodococcus bronchialis</name>
    <dbReference type="NCBI Taxonomy" id="526226"/>
    <lineage>
        <taxon>Bacteria</taxon>
        <taxon>Bacillati</taxon>
        <taxon>Actinomycetota</taxon>
        <taxon>Actinomycetes</taxon>
        <taxon>Mycobacteriales</taxon>
        <taxon>Gordoniaceae</taxon>
        <taxon>Gordonia</taxon>
    </lineage>
</organism>
<feature type="region of interest" description="Disordered" evidence="1">
    <location>
        <begin position="52"/>
        <end position="73"/>
    </location>
</feature>
<gene>
    <name evidence="2" type="ordered locus">Gbro_3427</name>
</gene>
<protein>
    <submittedName>
        <fullName evidence="2">Uncharacterized protein</fullName>
    </submittedName>
</protein>
<name>D0LE30_GORB4</name>
<reference evidence="2 3" key="2">
    <citation type="journal article" date="2010" name="Stand. Genomic Sci.">
        <title>Complete genome sequence of Gordonia bronchialis type strain (3410).</title>
        <authorList>
            <person name="Ivanova N."/>
            <person name="Sikorski J."/>
            <person name="Jando M."/>
            <person name="Lapidus A."/>
            <person name="Nolan M."/>
            <person name="Lucas S."/>
            <person name="Del Rio T.G."/>
            <person name="Tice H."/>
            <person name="Copeland A."/>
            <person name="Cheng J.F."/>
            <person name="Chen F."/>
            <person name="Bruce D."/>
            <person name="Goodwin L."/>
            <person name="Pitluck S."/>
            <person name="Mavromatis K."/>
            <person name="Ovchinnikova G."/>
            <person name="Pati A."/>
            <person name="Chen A."/>
            <person name="Palaniappan K."/>
            <person name="Land M."/>
            <person name="Hauser L."/>
            <person name="Chang Y.J."/>
            <person name="Jeffries C.D."/>
            <person name="Chain P."/>
            <person name="Saunders E."/>
            <person name="Han C."/>
            <person name="Detter J.C."/>
            <person name="Brettin T."/>
            <person name="Rohde M."/>
            <person name="Goker M."/>
            <person name="Bristow J."/>
            <person name="Eisen J.A."/>
            <person name="Markowitz V."/>
            <person name="Hugenholtz P."/>
            <person name="Klenk H.P."/>
            <person name="Kyrpides N.C."/>
        </authorList>
    </citation>
    <scope>NUCLEOTIDE SEQUENCE [LARGE SCALE GENOMIC DNA]</scope>
    <source>
        <strain evidence="3">ATCC 25592 / DSM 43247 / BCRC 13721 / JCM 3198 / KCTC 3076 / NBRC 16047 / NCTC 10667</strain>
    </source>
</reference>
<feature type="compositionally biased region" description="Polar residues" evidence="1">
    <location>
        <begin position="61"/>
        <end position="73"/>
    </location>
</feature>
<dbReference type="AlphaFoldDB" id="D0LE30"/>
<accession>D0LE30</accession>
<sequence>MTLFLDTNLIAYQFDDSLPGKQLRAREVFIADATNAVTAPRSSSSCIRYSPASWGGRGTKSRVSSMLGQTASE</sequence>
<evidence type="ECO:0000313" key="3">
    <source>
        <dbReference type="Proteomes" id="UP000001219"/>
    </source>
</evidence>